<evidence type="ECO:0008006" key="3">
    <source>
        <dbReference type="Google" id="ProtNLM"/>
    </source>
</evidence>
<dbReference type="RefSeq" id="WP_188503003.1">
    <property type="nucleotide sequence ID" value="NZ_BMFP01000009.1"/>
</dbReference>
<proteinExistence type="predicted"/>
<evidence type="ECO:0000313" key="1">
    <source>
        <dbReference type="EMBL" id="GGG29912.1"/>
    </source>
</evidence>
<dbReference type="EMBL" id="BMFP01000009">
    <property type="protein sequence ID" value="GGG29912.1"/>
    <property type="molecule type" value="Genomic_DNA"/>
</dbReference>
<reference evidence="2" key="1">
    <citation type="journal article" date="2019" name="Int. J. Syst. Evol. Microbiol.">
        <title>The Global Catalogue of Microorganisms (GCM) 10K type strain sequencing project: providing services to taxonomists for standard genome sequencing and annotation.</title>
        <authorList>
            <consortium name="The Broad Institute Genomics Platform"/>
            <consortium name="The Broad Institute Genome Sequencing Center for Infectious Disease"/>
            <person name="Wu L."/>
            <person name="Ma J."/>
        </authorList>
    </citation>
    <scope>NUCLEOTIDE SEQUENCE [LARGE SCALE GENOMIC DNA]</scope>
    <source>
        <strain evidence="2">CGMCC 1.12749</strain>
    </source>
</reference>
<dbReference type="InterPro" id="IPR007433">
    <property type="entry name" value="DUF481"/>
</dbReference>
<sequence>MKSGLIFIPPLSFIPLQVYLLEVKFTIMRTKPVRIIFLLLLILAAAPNADAQILNIERSRIERDTANFLTGKAGLNFSMFNRNAGRNNPNNFLQLTFNGDLAYISKQHTYLFLNYYNYLLVNYDSRELRNTVASNGYSHFRVNLLSRRKVSYELFTQYQADMARGLERRILTGSGVRWLLYRTDNTSWFAGTGLMHEHETWKDPEQEGVTRVSDLLKSSNYVSLRSKLSEHVETNNIAYFQTGYDRNISRFRNRISGDLGLTVKLIGRVSMRTNFNFTYEDRPIVPVTRFIYAITNGLQVDF</sequence>
<keyword evidence="2" id="KW-1185">Reference proteome</keyword>
<dbReference type="Proteomes" id="UP000634043">
    <property type="component" value="Unassembled WGS sequence"/>
</dbReference>
<gene>
    <name evidence="1" type="ORF">GCM10011323_36730</name>
</gene>
<name>A0ABQ1WGT6_9BACT</name>
<organism evidence="1 2">
    <name type="scientific">Pontibacter amylolyticus</name>
    <dbReference type="NCBI Taxonomy" id="1424080"/>
    <lineage>
        <taxon>Bacteria</taxon>
        <taxon>Pseudomonadati</taxon>
        <taxon>Bacteroidota</taxon>
        <taxon>Cytophagia</taxon>
        <taxon>Cytophagales</taxon>
        <taxon>Hymenobacteraceae</taxon>
        <taxon>Pontibacter</taxon>
    </lineage>
</organism>
<protein>
    <recommendedName>
        <fullName evidence="3">DUF481 domain-containing protein</fullName>
    </recommendedName>
</protein>
<comment type="caution">
    <text evidence="1">The sequence shown here is derived from an EMBL/GenBank/DDBJ whole genome shotgun (WGS) entry which is preliminary data.</text>
</comment>
<evidence type="ECO:0000313" key="2">
    <source>
        <dbReference type="Proteomes" id="UP000634043"/>
    </source>
</evidence>
<accession>A0ABQ1WGT6</accession>
<dbReference type="Pfam" id="PF04338">
    <property type="entry name" value="DUF481"/>
    <property type="match status" value="1"/>
</dbReference>